<reference evidence="1" key="2">
    <citation type="submission" date="2021-10" db="EMBL/GenBank/DDBJ databases">
        <authorList>
            <person name="Piombo E."/>
        </authorList>
    </citation>
    <scope>NUCLEOTIDE SEQUENCE</scope>
</reference>
<comment type="caution">
    <text evidence="1">The sequence shown here is derived from an EMBL/GenBank/DDBJ whole genome shotgun (WGS) entry which is preliminary data.</text>
</comment>
<dbReference type="Proteomes" id="UP000836387">
    <property type="component" value="Unassembled WGS sequence"/>
</dbReference>
<evidence type="ECO:0000313" key="2">
    <source>
        <dbReference type="Proteomes" id="UP000836387"/>
    </source>
</evidence>
<protein>
    <submittedName>
        <fullName evidence="1">Uncharacterized protein</fullName>
    </submittedName>
</protein>
<keyword evidence="2" id="KW-1185">Reference proteome</keyword>
<sequence>MSPDELLQKYEGQMVHQQFNAGFVVLSYIVSLIGAGSTLELINRRTGFKGLFNNVILASAAVTMGGVSIWSMHFVGNRAIVLGDNEPEIQIAYSTLFTVISFFVPILVLLLTFIAIGNSISW</sequence>
<name>A0ACA9USQ5_BIOOC</name>
<feature type="non-terminal residue" evidence="1">
    <location>
        <position position="122"/>
    </location>
</feature>
<reference evidence="1" key="1">
    <citation type="submission" date="2020-04" db="EMBL/GenBank/DDBJ databases">
        <authorList>
            <person name="Broberg M."/>
        </authorList>
    </citation>
    <scope>NUCLEOTIDE SEQUENCE</scope>
</reference>
<organism evidence="1 2">
    <name type="scientific">Clonostachys rosea f. rosea IK726</name>
    <dbReference type="NCBI Taxonomy" id="1349383"/>
    <lineage>
        <taxon>Eukaryota</taxon>
        <taxon>Fungi</taxon>
        <taxon>Dikarya</taxon>
        <taxon>Ascomycota</taxon>
        <taxon>Pezizomycotina</taxon>
        <taxon>Sordariomycetes</taxon>
        <taxon>Hypocreomycetidae</taxon>
        <taxon>Hypocreales</taxon>
        <taxon>Bionectriaceae</taxon>
        <taxon>Clonostachys</taxon>
    </lineage>
</organism>
<accession>A0ACA9USQ5</accession>
<evidence type="ECO:0000313" key="1">
    <source>
        <dbReference type="EMBL" id="CAG9956489.1"/>
    </source>
</evidence>
<gene>
    <name evidence="1" type="ORF">CRV2_00008395</name>
</gene>
<proteinExistence type="predicted"/>
<dbReference type="EMBL" id="CADEHS020000645">
    <property type="protein sequence ID" value="CAG9956489.1"/>
    <property type="molecule type" value="Genomic_DNA"/>
</dbReference>